<dbReference type="PROSITE" id="PS51257">
    <property type="entry name" value="PROKAR_LIPOPROTEIN"/>
    <property type="match status" value="1"/>
</dbReference>
<keyword evidence="2" id="KW-0732">Signal</keyword>
<feature type="chain" id="PRO_5016426111" description="Tetratricopeptide repeat protein" evidence="2">
    <location>
        <begin position="25"/>
        <end position="492"/>
    </location>
</feature>
<name>A0A316HDS4_9SPHI</name>
<keyword evidence="1" id="KW-0812">Transmembrane</keyword>
<sequence length="492" mass="56687">MSNCFKKLSLFALLVMFGIGCAEARSFVYLPEDSLLSFIKISNKNQQQKKLVNYIKLRFQSGPEASIPQGKLEVFRELDKFEVSDREALKYFIESTILRRYSNLNGAEGAMIKAINQASKDKSDFLTYSFLSHLAFIQTDKGDAIGAIYSYGLAQKEALKLNDPQLQVVLNINISDLYYKLNLYDQSLFYLNQAFVVKEQNKINDDRFYTVISYNKAENFFRMGLIDSLKLCHDQLLGPKNKSYKLFTYQGRTAYYLSLLNHRYPEAIEQIKALQASKQYVANDVDNQNLADCFYKNSQPDSAKNIVDELLAKPYSANHPEIKYHLYELLGKIARDKGDYEAAAANFDLALKQSEERINNTTQLGNISAQIKIDKIESSFTDTAERYRRERLILILIIVAFVFMLAVIVLLYRSIRQKRHYEKLLYDTKKQELAFINSHEVRKHLTNILGIVELMNESKDKRADFAEVEKHLYSSASKLDDAIKNISEKLSD</sequence>
<dbReference type="RefSeq" id="WP_109607762.1">
    <property type="nucleotide sequence ID" value="NZ_QGHA01000003.1"/>
</dbReference>
<comment type="caution">
    <text evidence="3">The sequence shown here is derived from an EMBL/GenBank/DDBJ whole genome shotgun (WGS) entry which is preliminary data.</text>
</comment>
<feature type="transmembrane region" description="Helical" evidence="1">
    <location>
        <begin position="392"/>
        <end position="412"/>
    </location>
</feature>
<proteinExistence type="predicted"/>
<keyword evidence="4" id="KW-1185">Reference proteome</keyword>
<dbReference type="EMBL" id="QGHA01000003">
    <property type="protein sequence ID" value="PWK78181.1"/>
    <property type="molecule type" value="Genomic_DNA"/>
</dbReference>
<keyword evidence="1" id="KW-1133">Transmembrane helix</keyword>
<dbReference type="Pfam" id="PF13181">
    <property type="entry name" value="TPR_8"/>
    <property type="match status" value="1"/>
</dbReference>
<dbReference type="SUPFAM" id="SSF48452">
    <property type="entry name" value="TPR-like"/>
    <property type="match status" value="2"/>
</dbReference>
<keyword evidence="1" id="KW-0472">Membrane</keyword>
<dbReference type="InterPro" id="IPR011990">
    <property type="entry name" value="TPR-like_helical_dom_sf"/>
</dbReference>
<evidence type="ECO:0000256" key="2">
    <source>
        <dbReference type="SAM" id="SignalP"/>
    </source>
</evidence>
<gene>
    <name evidence="3" type="ORF">LX99_02021</name>
</gene>
<dbReference type="Proteomes" id="UP000245678">
    <property type="component" value="Unassembled WGS sequence"/>
</dbReference>
<evidence type="ECO:0000256" key="1">
    <source>
        <dbReference type="SAM" id="Phobius"/>
    </source>
</evidence>
<dbReference type="AlphaFoldDB" id="A0A316HDS4"/>
<organism evidence="3 4">
    <name type="scientific">Mucilaginibacter oryzae</name>
    <dbReference type="NCBI Taxonomy" id="468058"/>
    <lineage>
        <taxon>Bacteria</taxon>
        <taxon>Pseudomonadati</taxon>
        <taxon>Bacteroidota</taxon>
        <taxon>Sphingobacteriia</taxon>
        <taxon>Sphingobacteriales</taxon>
        <taxon>Sphingobacteriaceae</taxon>
        <taxon>Mucilaginibacter</taxon>
    </lineage>
</organism>
<protein>
    <recommendedName>
        <fullName evidence="5">Tetratricopeptide repeat protein</fullName>
    </recommendedName>
</protein>
<evidence type="ECO:0000313" key="4">
    <source>
        <dbReference type="Proteomes" id="UP000245678"/>
    </source>
</evidence>
<reference evidence="3 4" key="1">
    <citation type="submission" date="2018-05" db="EMBL/GenBank/DDBJ databases">
        <title>Genomic Encyclopedia of Archaeal and Bacterial Type Strains, Phase II (KMG-II): from individual species to whole genera.</title>
        <authorList>
            <person name="Goeker M."/>
        </authorList>
    </citation>
    <scope>NUCLEOTIDE SEQUENCE [LARGE SCALE GENOMIC DNA]</scope>
    <source>
        <strain evidence="3 4">DSM 19975</strain>
    </source>
</reference>
<feature type="signal peptide" evidence="2">
    <location>
        <begin position="1"/>
        <end position="24"/>
    </location>
</feature>
<dbReference type="InterPro" id="IPR019734">
    <property type="entry name" value="TPR_rpt"/>
</dbReference>
<dbReference type="Gene3D" id="1.25.40.10">
    <property type="entry name" value="Tetratricopeptide repeat domain"/>
    <property type="match status" value="2"/>
</dbReference>
<evidence type="ECO:0008006" key="5">
    <source>
        <dbReference type="Google" id="ProtNLM"/>
    </source>
</evidence>
<evidence type="ECO:0000313" key="3">
    <source>
        <dbReference type="EMBL" id="PWK78181.1"/>
    </source>
</evidence>
<accession>A0A316HDS4</accession>